<dbReference type="Proteomes" id="UP001338125">
    <property type="component" value="Unassembled WGS sequence"/>
</dbReference>
<dbReference type="InterPro" id="IPR001031">
    <property type="entry name" value="Thioesterase"/>
</dbReference>
<evidence type="ECO:0000259" key="1">
    <source>
        <dbReference type="Pfam" id="PF00975"/>
    </source>
</evidence>
<dbReference type="Gene3D" id="3.40.50.1820">
    <property type="entry name" value="alpha/beta hydrolase"/>
    <property type="match status" value="1"/>
</dbReference>
<dbReference type="Pfam" id="PF00975">
    <property type="entry name" value="Thioesterase"/>
    <property type="match status" value="1"/>
</dbReference>
<dbReference type="InterPro" id="IPR029058">
    <property type="entry name" value="AB_hydrolase_fold"/>
</dbReference>
<evidence type="ECO:0000313" key="3">
    <source>
        <dbReference type="Proteomes" id="UP001338125"/>
    </source>
</evidence>
<sequence length="297" mass="32968">MSDDTNPNRIQSRPDASHNLPLILMHDGSGLAIHYRALQSLDRDVWAIHRPQSWDTKDHGGGVEELARHYIGLIHGAGIKGKVILGGWSFGGNLSTEMARLLAEDRTSKITVAGLLLIDPQFDHLPQELLKTLEDARSAILNWAVPSWNGLFDKGQDVQCLIDGTEYLVEPGTVLYKPLDAQWTVKALPNLDKAAYTLPKSSAKPILCPPAVLLRCTDYTPTVDGGETRSYVDYYRDSPLLGWEHKYHHFIKAALEIKGNHYAVFDKASPSQMVQLTACVRSGLEALESIEVLDDFM</sequence>
<accession>A0ABR0SVQ2</accession>
<name>A0ABR0SVQ2_9HYPO</name>
<protein>
    <submittedName>
        <fullName evidence="2">Thioesterase TR09</fullName>
    </submittedName>
</protein>
<organism evidence="2 3">
    <name type="scientific">Cladobotryum mycophilum</name>
    <dbReference type="NCBI Taxonomy" id="491253"/>
    <lineage>
        <taxon>Eukaryota</taxon>
        <taxon>Fungi</taxon>
        <taxon>Dikarya</taxon>
        <taxon>Ascomycota</taxon>
        <taxon>Pezizomycotina</taxon>
        <taxon>Sordariomycetes</taxon>
        <taxon>Hypocreomycetidae</taxon>
        <taxon>Hypocreales</taxon>
        <taxon>Hypocreaceae</taxon>
        <taxon>Cladobotryum</taxon>
    </lineage>
</organism>
<reference evidence="2 3" key="1">
    <citation type="submission" date="2024-01" db="EMBL/GenBank/DDBJ databases">
        <title>Complete genome of Cladobotryum mycophilum ATHUM6906.</title>
        <authorList>
            <person name="Christinaki A.C."/>
            <person name="Myridakis A.I."/>
            <person name="Kouvelis V.N."/>
        </authorList>
    </citation>
    <scope>NUCLEOTIDE SEQUENCE [LARGE SCALE GENOMIC DNA]</scope>
    <source>
        <strain evidence="2 3">ATHUM6906</strain>
    </source>
</reference>
<feature type="domain" description="Thioesterase" evidence="1">
    <location>
        <begin position="21"/>
        <end position="133"/>
    </location>
</feature>
<comment type="caution">
    <text evidence="2">The sequence shown here is derived from an EMBL/GenBank/DDBJ whole genome shotgun (WGS) entry which is preliminary data.</text>
</comment>
<proteinExistence type="predicted"/>
<dbReference type="EMBL" id="JAVFKD010000004">
    <property type="protein sequence ID" value="KAK5996187.1"/>
    <property type="molecule type" value="Genomic_DNA"/>
</dbReference>
<keyword evidence="3" id="KW-1185">Reference proteome</keyword>
<dbReference type="SUPFAM" id="SSF53474">
    <property type="entry name" value="alpha/beta-Hydrolases"/>
    <property type="match status" value="1"/>
</dbReference>
<gene>
    <name evidence="2" type="ORF">PT974_04615</name>
</gene>
<evidence type="ECO:0000313" key="2">
    <source>
        <dbReference type="EMBL" id="KAK5996187.1"/>
    </source>
</evidence>